<evidence type="ECO:0000313" key="7">
    <source>
        <dbReference type="Proteomes" id="UP000051862"/>
    </source>
</evidence>
<dbReference type="Gene3D" id="3.50.50.60">
    <property type="entry name" value="FAD/NAD(P)-binding domain"/>
    <property type="match status" value="2"/>
</dbReference>
<evidence type="ECO:0000313" key="4">
    <source>
        <dbReference type="EMBL" id="ASJ13142.1"/>
    </source>
</evidence>
<feature type="domain" description="FAD/NAD(P)-binding" evidence="2">
    <location>
        <begin position="267"/>
        <end position="353"/>
    </location>
</feature>
<dbReference type="EMBL" id="FOIW01000003">
    <property type="protein sequence ID" value="SEW19994.1"/>
    <property type="molecule type" value="Genomic_DNA"/>
</dbReference>
<dbReference type="AlphaFoldDB" id="A0A0Q2QS61"/>
<dbReference type="PANTHER" id="PTHR42949:SF3">
    <property type="entry name" value="ANAEROBIC GLYCEROL-3-PHOSPHATE DEHYDROGENASE SUBUNIT B"/>
    <property type="match status" value="1"/>
</dbReference>
<keyword evidence="9" id="KW-1185">Reference proteome</keyword>
<reference evidence="6 8" key="3">
    <citation type="submission" date="2016-10" db="EMBL/GenBank/DDBJ databases">
        <authorList>
            <person name="de Groot N.N."/>
        </authorList>
    </citation>
    <scope>NUCLEOTIDE SEQUENCE [LARGE SCALE GENOMIC DNA]</scope>
    <source>
        <strain evidence="6 8">OGL-20</strain>
    </source>
</reference>
<dbReference type="Proteomes" id="UP000051862">
    <property type="component" value="Unassembled WGS sequence"/>
</dbReference>
<name>A0A0Q2QS61_9EURY</name>
<reference evidence="4 9" key="2">
    <citation type="submission" date="2016-04" db="EMBL/GenBank/DDBJ databases">
        <title>Complete genome sequence of Thermococcus thioreducens type strain OGL-20P.</title>
        <authorList>
            <person name="Oger P.M."/>
        </authorList>
    </citation>
    <scope>NUCLEOTIDE SEQUENCE [LARGE SCALE GENOMIC DNA]</scope>
    <source>
        <strain evidence="4 9">OGL-20P</strain>
    </source>
</reference>
<accession>A0A0Q2QS61</accession>
<proteinExistence type="predicted"/>
<dbReference type="PRINTS" id="PR00368">
    <property type="entry name" value="FADPNR"/>
</dbReference>
<dbReference type="KEGG" id="ttd:A3L14_09695"/>
<evidence type="ECO:0000313" key="8">
    <source>
        <dbReference type="Proteomes" id="UP000182125"/>
    </source>
</evidence>
<dbReference type="InterPro" id="IPR041117">
    <property type="entry name" value="SoxA_A3"/>
</dbReference>
<dbReference type="Gene3D" id="3.10.20.440">
    <property type="entry name" value="2Fe-2S iron-sulphur cluster binding domain, sarcosine oxidase, alpha subunit, N-terminal domain"/>
    <property type="match status" value="1"/>
</dbReference>
<dbReference type="STRING" id="277988.SAMN05216170_2038"/>
<dbReference type="Proteomes" id="UP000182125">
    <property type="component" value="Unassembled WGS sequence"/>
</dbReference>
<sequence length="499" mass="55467">MRPLDLTGKDPSRRVTIYFEGQPLEAYEGEKLTVALLANGIYWLTTSTEGRKRGAFTFGPVPVVLNGIKNINGRKTKVKDGMRIERQNYGEFQETVEIDEGKPVERLVVDVAVIGGGPAGIGAVLEVQEHLTAAIIEEKGWLGGDLWLKGLPQEGFGDPKKAVKELTGKFNENVRVFKGTIALGVFDKGEYFLVPIVTGKNQLIELMAKRVVLAVGAVDNILLFENNEFPGVFRRDFALEVMNVWGVAPGKKVAVVGSRPEDIVPELERWGIEYVIVPNPKRVEGSERVERLIDMNGHVYEVDAVIVSDGRRPDINPITQAGGKLKFKRGYYMPVLDSRHRIRDGIYVAGSAVSIKPHYANYLEGRLVGAYILREFGFDSNPCLYEEKLKEYEPIPMAVHRIPFESLNLEDVQICGCDVSLKKVDDVVRSGITDLQIIKRLTHLAMGFCQGRFCLFNGAVVVSQRTGSDMSHIDLPVARPPLKNVRMKVTAEGVKEYAE</sequence>
<dbReference type="Proteomes" id="UP000250136">
    <property type="component" value="Chromosome"/>
</dbReference>
<reference evidence="5 7" key="1">
    <citation type="submission" date="2015-08" db="EMBL/GenBank/DDBJ databases">
        <title>Thermococcus thioreducens DSM 14981 genome sequencing.</title>
        <authorList>
            <person name="Hong S.-J."/>
            <person name="Kim M.-C."/>
            <person name="Shin J.-H."/>
        </authorList>
    </citation>
    <scope>NUCLEOTIDE SEQUENCE [LARGE SCALE GENOMIC DNA]</scope>
    <source>
        <strain evidence="5 7">DSM 14981</strain>
    </source>
</reference>
<dbReference type="EMBL" id="CP015105">
    <property type="protein sequence ID" value="ASJ13142.1"/>
    <property type="molecule type" value="Genomic_DNA"/>
</dbReference>
<gene>
    <name evidence="4" type="ORF">A3L14_09695</name>
    <name evidence="5" type="ORF">AMR53_03315</name>
    <name evidence="6" type="ORF">SAMN05216170_2038</name>
</gene>
<dbReference type="GO" id="GO:0016491">
    <property type="term" value="F:oxidoreductase activity"/>
    <property type="evidence" value="ECO:0007669"/>
    <property type="project" value="UniProtKB-KW"/>
</dbReference>
<evidence type="ECO:0000256" key="1">
    <source>
        <dbReference type="ARBA" id="ARBA00023002"/>
    </source>
</evidence>
<dbReference type="InterPro" id="IPR042204">
    <property type="entry name" value="2Fe-2S-bd_N"/>
</dbReference>
<evidence type="ECO:0000259" key="2">
    <source>
        <dbReference type="Pfam" id="PF07992"/>
    </source>
</evidence>
<protein>
    <submittedName>
        <fullName evidence="5">D-nopaline dehydrogenase</fullName>
    </submittedName>
    <submittedName>
        <fullName evidence="6">Sarcosine oxidase subunit alpha</fullName>
    </submittedName>
</protein>
<feature type="domain" description="FAD/NAD(P)-binding" evidence="2">
    <location>
        <begin position="110"/>
        <end position="257"/>
    </location>
</feature>
<dbReference type="CDD" id="cd19949">
    <property type="entry name" value="PDH1_Fer2_BFD-like"/>
    <property type="match status" value="1"/>
</dbReference>
<evidence type="ECO:0000313" key="5">
    <source>
        <dbReference type="EMBL" id="KQH82861.1"/>
    </source>
</evidence>
<dbReference type="SUPFAM" id="SSF51905">
    <property type="entry name" value="FAD/NAD(P)-binding domain"/>
    <property type="match status" value="1"/>
</dbReference>
<dbReference type="OrthoDB" id="85124at2157"/>
<dbReference type="PANTHER" id="PTHR42949">
    <property type="entry name" value="ANAEROBIC GLYCEROL-3-PHOSPHATE DEHYDROGENASE SUBUNIT B"/>
    <property type="match status" value="1"/>
</dbReference>
<dbReference type="GeneID" id="33334699"/>
<dbReference type="RefSeq" id="WP_055428915.1">
    <property type="nucleotide sequence ID" value="NZ_CP015105.1"/>
</dbReference>
<dbReference type="InterPro" id="IPR051691">
    <property type="entry name" value="Metab_Enz_Cyan_OpOx_G3PDH"/>
</dbReference>
<organism evidence="5 7">
    <name type="scientific">Thermococcus thioreducens</name>
    <dbReference type="NCBI Taxonomy" id="277988"/>
    <lineage>
        <taxon>Archaea</taxon>
        <taxon>Methanobacteriati</taxon>
        <taxon>Methanobacteriota</taxon>
        <taxon>Thermococci</taxon>
        <taxon>Thermococcales</taxon>
        <taxon>Thermococcaceae</taxon>
        <taxon>Thermococcus</taxon>
    </lineage>
</organism>
<dbReference type="EMBL" id="LIXN01000005">
    <property type="protein sequence ID" value="KQH82861.1"/>
    <property type="molecule type" value="Genomic_DNA"/>
</dbReference>
<dbReference type="InterPro" id="IPR036188">
    <property type="entry name" value="FAD/NAD-bd_sf"/>
</dbReference>
<dbReference type="PATRIC" id="fig|277988.4.peg.707"/>
<dbReference type="InterPro" id="IPR023753">
    <property type="entry name" value="FAD/NAD-binding_dom"/>
</dbReference>
<evidence type="ECO:0000313" key="6">
    <source>
        <dbReference type="EMBL" id="SEW19994.1"/>
    </source>
</evidence>
<dbReference type="Pfam" id="PF07992">
    <property type="entry name" value="Pyr_redox_2"/>
    <property type="match status" value="2"/>
</dbReference>
<evidence type="ECO:0000313" key="9">
    <source>
        <dbReference type="Proteomes" id="UP000250136"/>
    </source>
</evidence>
<evidence type="ECO:0000259" key="3">
    <source>
        <dbReference type="Pfam" id="PF17806"/>
    </source>
</evidence>
<dbReference type="Pfam" id="PF17806">
    <property type="entry name" value="SO_alpha_A3"/>
    <property type="match status" value="1"/>
</dbReference>
<feature type="domain" description="SoxA A3" evidence="3">
    <location>
        <begin position="418"/>
        <end position="491"/>
    </location>
</feature>
<dbReference type="Pfam" id="PF13510">
    <property type="entry name" value="Fer2_4"/>
    <property type="match status" value="1"/>
</dbReference>
<keyword evidence="1" id="KW-0560">Oxidoreductase</keyword>